<proteinExistence type="predicted"/>
<dbReference type="EMBL" id="LGHE01000135">
    <property type="protein sequence ID" value="KUL00917.1"/>
    <property type="molecule type" value="Genomic_DNA"/>
</dbReference>
<evidence type="ECO:0000313" key="1">
    <source>
        <dbReference type="EMBL" id="KUL00917.1"/>
    </source>
</evidence>
<reference evidence="2" key="1">
    <citation type="journal article" date="2015" name="MBio">
        <title>Genome-Resolved Metagenomic Analysis Reveals Roles for Candidate Phyla and Other Microbial Community Members in Biogeochemical Transformations in Oil Reservoirs.</title>
        <authorList>
            <person name="Hu P."/>
            <person name="Tom L."/>
            <person name="Singh A."/>
            <person name="Thomas B.C."/>
            <person name="Baker B.J."/>
            <person name="Piceno Y.M."/>
            <person name="Andersen G.L."/>
            <person name="Banfield J.F."/>
        </authorList>
    </citation>
    <scope>NUCLEOTIDE SEQUENCE [LARGE SCALE GENOMIC DNA]</scope>
</reference>
<name>A0A117MFB8_9EURY</name>
<organism evidence="1 2">
    <name type="scientific">Methanoculleus marisnigri</name>
    <dbReference type="NCBI Taxonomy" id="2198"/>
    <lineage>
        <taxon>Archaea</taxon>
        <taxon>Methanobacteriati</taxon>
        <taxon>Methanobacteriota</taxon>
        <taxon>Stenosarchaea group</taxon>
        <taxon>Methanomicrobia</taxon>
        <taxon>Methanomicrobiales</taxon>
        <taxon>Methanomicrobiaceae</taxon>
        <taxon>Methanoculleus</taxon>
    </lineage>
</organism>
<dbReference type="PATRIC" id="fig|2198.3.peg.1107"/>
<comment type="caution">
    <text evidence="1">The sequence shown here is derived from an EMBL/GenBank/DDBJ whole genome shotgun (WGS) entry which is preliminary data.</text>
</comment>
<protein>
    <submittedName>
        <fullName evidence="1">Uncharacterized protein</fullName>
    </submittedName>
</protein>
<dbReference type="Proteomes" id="UP000054598">
    <property type="component" value="Unassembled WGS sequence"/>
</dbReference>
<dbReference type="AlphaFoldDB" id="A0A117MFB8"/>
<sequence length="56" mass="5936">MIYCPLRKVYQIAGKNALEYRGTAVTPVPTPVRQVTSTGGGYGPVDLSGAAFHKTP</sequence>
<accession>A0A117MFB8</accession>
<gene>
    <name evidence="1" type="ORF">XE10_1226</name>
</gene>
<evidence type="ECO:0000313" key="2">
    <source>
        <dbReference type="Proteomes" id="UP000054598"/>
    </source>
</evidence>